<dbReference type="InterPro" id="IPR012590">
    <property type="entry name" value="POPLD_dom"/>
</dbReference>
<dbReference type="InterPro" id="IPR039182">
    <property type="entry name" value="Pop1"/>
</dbReference>
<comment type="caution">
    <text evidence="8">The sequence shown here is derived from an EMBL/GenBank/DDBJ whole genome shotgun (WGS) entry which is preliminary data.</text>
</comment>
<feature type="region of interest" description="Disordered" evidence="4">
    <location>
        <begin position="1"/>
        <end position="53"/>
    </location>
</feature>
<dbReference type="AlphaFoldDB" id="A0A9W9DRG7"/>
<feature type="domain" description="Pop1 N-terminal" evidence="5">
    <location>
        <begin position="144"/>
        <end position="215"/>
    </location>
</feature>
<accession>A0A9W9DRG7</accession>
<comment type="subcellular location">
    <subcellularLocation>
        <location evidence="1">Nucleus</location>
    </subcellularLocation>
</comment>
<dbReference type="InterPro" id="IPR055079">
    <property type="entry name" value="POP1_C"/>
</dbReference>
<dbReference type="Pfam" id="PF06978">
    <property type="entry name" value="POP1_N"/>
    <property type="match status" value="2"/>
</dbReference>
<feature type="region of interest" description="Disordered" evidence="4">
    <location>
        <begin position="275"/>
        <end position="301"/>
    </location>
</feature>
<evidence type="ECO:0000256" key="1">
    <source>
        <dbReference type="ARBA" id="ARBA00004123"/>
    </source>
</evidence>
<keyword evidence="2" id="KW-0819">tRNA processing</keyword>
<gene>
    <name evidence="8" type="ORF">J3R30DRAFT_3681486</name>
</gene>
<dbReference type="Proteomes" id="UP001150266">
    <property type="component" value="Unassembled WGS sequence"/>
</dbReference>
<reference evidence="8" key="1">
    <citation type="submission" date="2022-08" db="EMBL/GenBank/DDBJ databases">
        <title>A Global Phylogenomic Analysis of the Shiitake Genus Lentinula.</title>
        <authorList>
            <consortium name="DOE Joint Genome Institute"/>
            <person name="Sierra-Patev S."/>
            <person name="Min B."/>
            <person name="Naranjo-Ortiz M."/>
            <person name="Looney B."/>
            <person name="Konkel Z."/>
            <person name="Slot J.C."/>
            <person name="Sakamoto Y."/>
            <person name="Steenwyk J.L."/>
            <person name="Rokas A."/>
            <person name="Carro J."/>
            <person name="Camarero S."/>
            <person name="Ferreira P."/>
            <person name="Molpeceres G."/>
            <person name="Ruiz-Duenas F.J."/>
            <person name="Serrano A."/>
            <person name="Henrissat B."/>
            <person name="Drula E."/>
            <person name="Hughes K.W."/>
            <person name="Mata J.L."/>
            <person name="Ishikawa N.K."/>
            <person name="Vargas-Isla R."/>
            <person name="Ushijima S."/>
            <person name="Smith C.A."/>
            <person name="Ahrendt S."/>
            <person name="Andreopoulos W."/>
            <person name="He G."/>
            <person name="Labutti K."/>
            <person name="Lipzen A."/>
            <person name="Ng V."/>
            <person name="Riley R."/>
            <person name="Sandor L."/>
            <person name="Barry K."/>
            <person name="Martinez A.T."/>
            <person name="Xiao Y."/>
            <person name="Gibbons J.G."/>
            <person name="Terashima K."/>
            <person name="Grigoriev I.V."/>
            <person name="Hibbett D.S."/>
        </authorList>
    </citation>
    <scope>NUCLEOTIDE SEQUENCE</scope>
    <source>
        <strain evidence="8">JLM2183</strain>
    </source>
</reference>
<dbReference type="GO" id="GO:0000172">
    <property type="term" value="C:ribonuclease MRP complex"/>
    <property type="evidence" value="ECO:0007669"/>
    <property type="project" value="InterPro"/>
</dbReference>
<dbReference type="OrthoDB" id="442863at2759"/>
<feature type="domain" description="Pop1 N-terminal" evidence="5">
    <location>
        <begin position="65"/>
        <end position="130"/>
    </location>
</feature>
<feature type="domain" description="POP1 C-terminal" evidence="7">
    <location>
        <begin position="773"/>
        <end position="844"/>
    </location>
</feature>
<evidence type="ECO:0000259" key="6">
    <source>
        <dbReference type="Pfam" id="PF08170"/>
    </source>
</evidence>
<dbReference type="PANTHER" id="PTHR22731">
    <property type="entry name" value="RIBONUCLEASES P/MRP PROTEIN SUBUNIT POP1"/>
    <property type="match status" value="1"/>
</dbReference>
<evidence type="ECO:0000259" key="5">
    <source>
        <dbReference type="Pfam" id="PF06978"/>
    </source>
</evidence>
<dbReference type="PANTHER" id="PTHR22731:SF3">
    <property type="entry name" value="RIBONUCLEASES P_MRP PROTEIN SUBUNIT POP1"/>
    <property type="match status" value="1"/>
</dbReference>
<feature type="compositionally biased region" description="Polar residues" evidence="4">
    <location>
        <begin position="29"/>
        <end position="51"/>
    </location>
</feature>
<dbReference type="EMBL" id="JAOTPV010000005">
    <property type="protein sequence ID" value="KAJ4482259.1"/>
    <property type="molecule type" value="Genomic_DNA"/>
</dbReference>
<evidence type="ECO:0000313" key="8">
    <source>
        <dbReference type="EMBL" id="KAJ4482259.1"/>
    </source>
</evidence>
<organism evidence="8 9">
    <name type="scientific">Lentinula aciculospora</name>
    <dbReference type="NCBI Taxonomy" id="153920"/>
    <lineage>
        <taxon>Eukaryota</taxon>
        <taxon>Fungi</taxon>
        <taxon>Dikarya</taxon>
        <taxon>Basidiomycota</taxon>
        <taxon>Agaricomycotina</taxon>
        <taxon>Agaricomycetes</taxon>
        <taxon>Agaricomycetidae</taxon>
        <taxon>Agaricales</taxon>
        <taxon>Marasmiineae</taxon>
        <taxon>Omphalotaceae</taxon>
        <taxon>Lentinula</taxon>
    </lineage>
</organism>
<sequence>MKRALENAQPSANFKERKKRKLADARTIAVQSQTTTSAVAGTSRSGPTVDNTMKRLPGAIDVEKFAEARSFEINAMKSAMETASSASTTRAWQILPRHLRRRAASHNPRRVPLRLRDKARAEMDPMRRKTLGRAMPKLGKQKRLPKEVIFMRRQRDKRWLETHIWHAKRMKMENMWGYRLAVTPTEKAFRPSHRASMRGSILHDASYLSLVEMKGPQATLKAILEICCDAQDISPGAKRYTSGARVCKTHIYEPNCYPLGLICPITVMWKSKPSFPSQPLDETSKSKKGKGKDKQPIPSPEASNNTRILWIYFHPSVFDVVFSILRTSTSQILEAAGREGTIVDVELADIRGELGIFEIMGPKSNQVLRGALSPVMAEASADFKKFWASLGNIQSCGSVPGGMIVGFPVNDPRLRFPPKNAKVQLPPGSNVSPPIGVFPSAGLAACSIWEQNVRNQLKKPRYETKHINERRSKNLIPGTPLNPLRQDDRIPVMLIQTSVQPSTSNNAESIEGWTFIFPAGWSMAFFQQLTYTGTRIAGQRERKTQAFEAGTAYFPSDYPATSAYQTYALARAKGEMAKWTRTPPAKRANYKKLGTRSPWIPDWKVVLGWKEMPDELLTDEEDAEDVDMQGLVTTQREPESPVPAVADPVVDDDPPVRIWLLRGVEVSSIISQLSEVLVPGQSLLSTVNRLRAKRFLEPLEGTVKHEDLLKSALILVRITICSKGSSSDLSLVYSIPDAELQEWRKGLTKAGVDPIPAEVEFVTLPDIVPAPNSIIGYITTGGFSLSRGEGSAIGAIALIRLFELQQQAQSRFRLSHYVKSDKTLFVKVRDRKGHQCRLARIHVLQN</sequence>
<feature type="domain" description="POPLD" evidence="6">
    <location>
        <begin position="512"/>
        <end position="603"/>
    </location>
</feature>
<keyword evidence="3" id="KW-0539">Nucleus</keyword>
<dbReference type="Pfam" id="PF22770">
    <property type="entry name" value="POP1_C"/>
    <property type="match status" value="1"/>
</dbReference>
<evidence type="ECO:0000256" key="4">
    <source>
        <dbReference type="SAM" id="MobiDB-lite"/>
    </source>
</evidence>
<name>A0A9W9DRG7_9AGAR</name>
<dbReference type="GO" id="GO:0001682">
    <property type="term" value="P:tRNA 5'-leader removal"/>
    <property type="evidence" value="ECO:0007669"/>
    <property type="project" value="InterPro"/>
</dbReference>
<evidence type="ECO:0000313" key="9">
    <source>
        <dbReference type="Proteomes" id="UP001150266"/>
    </source>
</evidence>
<dbReference type="Pfam" id="PF08170">
    <property type="entry name" value="POPLD"/>
    <property type="match status" value="1"/>
</dbReference>
<protein>
    <submittedName>
        <fullName evidence="8">POP1-domain-containing protein</fullName>
    </submittedName>
</protein>
<evidence type="ECO:0000256" key="3">
    <source>
        <dbReference type="ARBA" id="ARBA00023242"/>
    </source>
</evidence>
<dbReference type="GO" id="GO:0005655">
    <property type="term" value="C:nucleolar ribonuclease P complex"/>
    <property type="evidence" value="ECO:0007669"/>
    <property type="project" value="InterPro"/>
</dbReference>
<evidence type="ECO:0000259" key="7">
    <source>
        <dbReference type="Pfam" id="PF22770"/>
    </source>
</evidence>
<keyword evidence="9" id="KW-1185">Reference proteome</keyword>
<dbReference type="InterPro" id="IPR009723">
    <property type="entry name" value="Pop1_N"/>
</dbReference>
<evidence type="ECO:0000256" key="2">
    <source>
        <dbReference type="ARBA" id="ARBA00022694"/>
    </source>
</evidence>
<proteinExistence type="predicted"/>